<feature type="signal peptide" evidence="7">
    <location>
        <begin position="1"/>
        <end position="25"/>
    </location>
</feature>
<dbReference type="SUPFAM" id="SSF49584">
    <property type="entry name" value="Periplasmic chaperone C-domain"/>
    <property type="match status" value="1"/>
</dbReference>
<dbReference type="Pfam" id="PF02753">
    <property type="entry name" value="PapD_C"/>
    <property type="match status" value="1"/>
</dbReference>
<dbReference type="InterPro" id="IPR036316">
    <property type="entry name" value="Pili_assmbl_chap_C_dom_sf"/>
</dbReference>
<dbReference type="RefSeq" id="WP_059762747.1">
    <property type="nucleotide sequence ID" value="NZ_JAAEBW010000005.1"/>
</dbReference>
<feature type="domain" description="Pili assembly chaperone N-terminal" evidence="8">
    <location>
        <begin position="27"/>
        <end position="144"/>
    </location>
</feature>
<dbReference type="PANTHER" id="PTHR30251">
    <property type="entry name" value="PILUS ASSEMBLY CHAPERONE"/>
    <property type="match status" value="1"/>
</dbReference>
<evidence type="ECO:0000256" key="5">
    <source>
        <dbReference type="ARBA" id="ARBA00023186"/>
    </source>
</evidence>
<dbReference type="InterPro" id="IPR013783">
    <property type="entry name" value="Ig-like_fold"/>
</dbReference>
<feature type="domain" description="Pili assembly chaperone C-terminal" evidence="9">
    <location>
        <begin position="170"/>
        <end position="230"/>
    </location>
</feature>
<dbReference type="InterPro" id="IPR001829">
    <property type="entry name" value="Pili_assmbl_chaperone_bac"/>
</dbReference>
<dbReference type="Pfam" id="PF00345">
    <property type="entry name" value="PapD_N"/>
    <property type="match status" value="1"/>
</dbReference>
<dbReference type="SUPFAM" id="SSF49354">
    <property type="entry name" value="PapD-like"/>
    <property type="match status" value="1"/>
</dbReference>
<dbReference type="InterPro" id="IPR050643">
    <property type="entry name" value="Periplasmic_pilus_chap"/>
</dbReference>
<dbReference type="PRINTS" id="PR00969">
    <property type="entry name" value="CHAPERONPILI"/>
</dbReference>
<keyword evidence="5 6" id="KW-0143">Chaperone</keyword>
<reference evidence="10 11" key="1">
    <citation type="submission" date="2020-01" db="EMBL/GenBank/DDBJ databases">
        <title>Comparative genomics of meat spoilage bacteria.</title>
        <authorList>
            <person name="Hilgarth M."/>
            <person name="Vogel R.F."/>
        </authorList>
    </citation>
    <scope>NUCLEOTIDE SEQUENCE [LARGE SCALE GENOMIC DNA]</scope>
    <source>
        <strain evidence="10 11">TMW2.2077</strain>
    </source>
</reference>
<evidence type="ECO:0000256" key="7">
    <source>
        <dbReference type="SAM" id="SignalP"/>
    </source>
</evidence>
<evidence type="ECO:0000256" key="4">
    <source>
        <dbReference type="ARBA" id="ARBA00022764"/>
    </source>
</evidence>
<dbReference type="PROSITE" id="PS00635">
    <property type="entry name" value="PILI_CHAPERONE"/>
    <property type="match status" value="1"/>
</dbReference>
<evidence type="ECO:0000256" key="3">
    <source>
        <dbReference type="ARBA" id="ARBA00022729"/>
    </source>
</evidence>
<accession>A0ABS1ZH88</accession>
<keyword evidence="4" id="KW-0574">Periplasm</keyword>
<dbReference type="Gene3D" id="2.60.40.10">
    <property type="entry name" value="Immunoglobulins"/>
    <property type="match status" value="2"/>
</dbReference>
<protein>
    <submittedName>
        <fullName evidence="10">Fimbria/pilus periplasmic chaperone</fullName>
    </submittedName>
</protein>
<gene>
    <name evidence="10" type="ORF">GYN02_11380</name>
</gene>
<dbReference type="InterPro" id="IPR018046">
    <property type="entry name" value="Pili_assmbl_chaperone_CS"/>
</dbReference>
<proteinExistence type="inferred from homology"/>
<evidence type="ECO:0000259" key="9">
    <source>
        <dbReference type="Pfam" id="PF02753"/>
    </source>
</evidence>
<dbReference type="InterPro" id="IPR016148">
    <property type="entry name" value="Pili_assmbl_chaperone_C"/>
</dbReference>
<dbReference type="EMBL" id="JAAEBW010000005">
    <property type="protein sequence ID" value="MBM1195768.1"/>
    <property type="molecule type" value="Genomic_DNA"/>
</dbReference>
<sequence length="251" mass="27712">MIFCKRYTFVLLAMLGASTVQTSQAAVSLDRTRVIFIGGEKSVSLSISNQNAQLPYLAQGWIENEQGEKVTGPMVVLPPVQRLEPGASSQVKIQGLPELNLLAQDRESIFYFNLREIPPRSDKANTLQIALQTRVKLFYRPLAIAQKKGLSEAPWQEQLTLSRQGERYQVNNPTPYFITLIEAAPDLKTASPADFKPIMVPPKSQQDLGLSTKVLGDKPVLTYVNDYGGRPQLQFSCVAGTCTASPVTDKK</sequence>
<comment type="similarity">
    <text evidence="2 6">Belongs to the periplasmic pilus chaperone family.</text>
</comment>
<comment type="subcellular location">
    <subcellularLocation>
        <location evidence="1 6">Periplasm</location>
    </subcellularLocation>
</comment>
<comment type="caution">
    <text evidence="10">The sequence shown here is derived from an EMBL/GenBank/DDBJ whole genome shotgun (WGS) entry which is preliminary data.</text>
</comment>
<feature type="chain" id="PRO_5046777365" evidence="7">
    <location>
        <begin position="26"/>
        <end position="251"/>
    </location>
</feature>
<evidence type="ECO:0000256" key="1">
    <source>
        <dbReference type="ARBA" id="ARBA00004418"/>
    </source>
</evidence>
<organism evidence="10 11">
    <name type="scientific">Pseudomonas weihenstephanensis</name>
    <dbReference type="NCBI Taxonomy" id="1608994"/>
    <lineage>
        <taxon>Bacteria</taxon>
        <taxon>Pseudomonadati</taxon>
        <taxon>Pseudomonadota</taxon>
        <taxon>Gammaproteobacteria</taxon>
        <taxon>Pseudomonadales</taxon>
        <taxon>Pseudomonadaceae</taxon>
        <taxon>Pseudomonas</taxon>
    </lineage>
</organism>
<dbReference type="Proteomes" id="UP000809529">
    <property type="component" value="Unassembled WGS sequence"/>
</dbReference>
<keyword evidence="3 7" id="KW-0732">Signal</keyword>
<evidence type="ECO:0000256" key="6">
    <source>
        <dbReference type="RuleBase" id="RU003918"/>
    </source>
</evidence>
<evidence type="ECO:0000256" key="2">
    <source>
        <dbReference type="ARBA" id="ARBA00007399"/>
    </source>
</evidence>
<dbReference type="InterPro" id="IPR016147">
    <property type="entry name" value="Pili_assmbl_chaperone_N"/>
</dbReference>
<dbReference type="PANTHER" id="PTHR30251:SF6">
    <property type="entry name" value="FIMBRIAL CHAPERONE YFCS-RELATED"/>
    <property type="match status" value="1"/>
</dbReference>
<evidence type="ECO:0000313" key="11">
    <source>
        <dbReference type="Proteomes" id="UP000809529"/>
    </source>
</evidence>
<name>A0ABS1ZH88_9PSED</name>
<dbReference type="InterPro" id="IPR008962">
    <property type="entry name" value="PapD-like_sf"/>
</dbReference>
<evidence type="ECO:0000313" key="10">
    <source>
        <dbReference type="EMBL" id="MBM1195768.1"/>
    </source>
</evidence>
<evidence type="ECO:0000259" key="8">
    <source>
        <dbReference type="Pfam" id="PF00345"/>
    </source>
</evidence>
<keyword evidence="11" id="KW-1185">Reference proteome</keyword>